<dbReference type="InterPro" id="IPR036679">
    <property type="entry name" value="FlgN-like_sf"/>
</dbReference>
<organism evidence="4 5">
    <name type="scientific">Rosenbergiella nectarea</name>
    <dbReference type="NCBI Taxonomy" id="988801"/>
    <lineage>
        <taxon>Bacteria</taxon>
        <taxon>Pseudomonadati</taxon>
        <taxon>Pseudomonadota</taxon>
        <taxon>Gammaproteobacteria</taxon>
        <taxon>Enterobacterales</taxon>
        <taxon>Erwiniaceae</taxon>
        <taxon>Rosenbergiella</taxon>
    </lineage>
</organism>
<dbReference type="SUPFAM" id="SSF140566">
    <property type="entry name" value="FlgN-like"/>
    <property type="match status" value="1"/>
</dbReference>
<protein>
    <submittedName>
        <fullName evidence="4">FlgN protein</fullName>
    </submittedName>
</protein>
<comment type="similarity">
    <text evidence="2">Belongs to the FlgN family.</text>
</comment>
<dbReference type="RefSeq" id="WP_092676753.1">
    <property type="nucleotide sequence ID" value="NZ_FOGC01000008.1"/>
</dbReference>
<dbReference type="Proteomes" id="UP000242515">
    <property type="component" value="Unassembled WGS sequence"/>
</dbReference>
<dbReference type="STRING" id="988801.SAMN05216522_108134"/>
<evidence type="ECO:0000313" key="5">
    <source>
        <dbReference type="Proteomes" id="UP000242515"/>
    </source>
</evidence>
<dbReference type="InterPro" id="IPR007809">
    <property type="entry name" value="FlgN-like"/>
</dbReference>
<evidence type="ECO:0000313" key="4">
    <source>
        <dbReference type="EMBL" id="SEQ91889.1"/>
    </source>
</evidence>
<keyword evidence="5" id="KW-1185">Reference proteome</keyword>
<sequence>MKRIDIVRQLVADLLDDQQHFQRIETLLSAQRQAIISFTPSQLENHTEQLMQHYRQIHQHAQQRIRGLQQLSLSADTQGMRQLLEGLAPAAQQHLLKVWQDLPAQLQRCQQANSANQQLLEMQHSLFTECMPELDPSAWLYHPDSVG</sequence>
<evidence type="ECO:0000256" key="3">
    <source>
        <dbReference type="ARBA" id="ARBA00022795"/>
    </source>
</evidence>
<dbReference type="EMBL" id="FOGC01000008">
    <property type="protein sequence ID" value="SEQ91889.1"/>
    <property type="molecule type" value="Genomic_DNA"/>
</dbReference>
<keyword evidence="3" id="KW-1005">Bacterial flagellum biogenesis</keyword>
<dbReference type="Gene3D" id="1.20.58.300">
    <property type="entry name" value="FlgN-like"/>
    <property type="match status" value="1"/>
</dbReference>
<gene>
    <name evidence="4" type="ORF">SAMN05216522_108134</name>
</gene>
<dbReference type="Pfam" id="PF05130">
    <property type="entry name" value="FlgN"/>
    <property type="match status" value="1"/>
</dbReference>
<reference evidence="5" key="1">
    <citation type="submission" date="2016-10" db="EMBL/GenBank/DDBJ databases">
        <authorList>
            <person name="Varghese N."/>
            <person name="Submissions S."/>
        </authorList>
    </citation>
    <scope>NUCLEOTIDE SEQUENCE [LARGE SCALE GENOMIC DNA]</scope>
    <source>
        <strain evidence="5">8N4</strain>
    </source>
</reference>
<dbReference type="AlphaFoldDB" id="A0A1H9JYF2"/>
<evidence type="ECO:0000256" key="2">
    <source>
        <dbReference type="ARBA" id="ARBA00007703"/>
    </source>
</evidence>
<proteinExistence type="inferred from homology"/>
<name>A0A1H9JYF2_9GAMM</name>
<dbReference type="GO" id="GO:0044780">
    <property type="term" value="P:bacterial-type flagellum assembly"/>
    <property type="evidence" value="ECO:0007669"/>
    <property type="project" value="InterPro"/>
</dbReference>
<comment type="function">
    <text evidence="1">Required for the efficient initiation of filament assembly.</text>
</comment>
<evidence type="ECO:0000256" key="1">
    <source>
        <dbReference type="ARBA" id="ARBA00002397"/>
    </source>
</evidence>
<accession>A0A1H9JYF2</accession>
<dbReference type="OrthoDB" id="6555617at2"/>